<dbReference type="PANTHER" id="PTHR38686:SF1">
    <property type="entry name" value="APOLIPOPROTEIN N-ACYLTRANSFERASE"/>
    <property type="match status" value="1"/>
</dbReference>
<evidence type="ECO:0000256" key="4">
    <source>
        <dbReference type="ARBA" id="ARBA00022692"/>
    </source>
</evidence>
<keyword evidence="6 8" id="KW-0472">Membrane</keyword>
<evidence type="ECO:0000256" key="1">
    <source>
        <dbReference type="ARBA" id="ARBA00004651"/>
    </source>
</evidence>
<feature type="transmembrane region" description="Helical" evidence="8">
    <location>
        <begin position="83"/>
        <end position="104"/>
    </location>
</feature>
<dbReference type="InterPro" id="IPR045378">
    <property type="entry name" value="LNT_N"/>
</dbReference>
<evidence type="ECO:0000256" key="7">
    <source>
        <dbReference type="ARBA" id="ARBA00023315"/>
    </source>
</evidence>
<evidence type="ECO:0000256" key="2">
    <source>
        <dbReference type="ARBA" id="ARBA00022475"/>
    </source>
</evidence>
<evidence type="ECO:0000256" key="6">
    <source>
        <dbReference type="ARBA" id="ARBA00023136"/>
    </source>
</evidence>
<keyword evidence="5 8" id="KW-1133">Transmembrane helix</keyword>
<dbReference type="Pfam" id="PF20154">
    <property type="entry name" value="LNT_N"/>
    <property type="match status" value="1"/>
</dbReference>
<dbReference type="PANTHER" id="PTHR38686">
    <property type="entry name" value="APOLIPOPROTEIN N-ACYLTRANSFERASE"/>
    <property type="match status" value="1"/>
</dbReference>
<dbReference type="Proteomes" id="UP000516373">
    <property type="component" value="Chromosome"/>
</dbReference>
<comment type="catalytic activity">
    <reaction evidence="8">
        <text>N-terminal S-1,2-diacyl-sn-glyceryl-L-cysteinyl-[lipoprotein] + a glycerophospholipid = N-acyl-S-1,2-diacyl-sn-glyceryl-L-cysteinyl-[lipoprotein] + a 2-acyl-sn-glycero-3-phospholipid + H(+)</text>
        <dbReference type="Rhea" id="RHEA:48228"/>
        <dbReference type="Rhea" id="RHEA-COMP:14681"/>
        <dbReference type="Rhea" id="RHEA-COMP:14684"/>
        <dbReference type="ChEBI" id="CHEBI:15378"/>
        <dbReference type="ChEBI" id="CHEBI:136912"/>
        <dbReference type="ChEBI" id="CHEBI:140656"/>
        <dbReference type="ChEBI" id="CHEBI:140657"/>
        <dbReference type="ChEBI" id="CHEBI:140660"/>
        <dbReference type="EC" id="2.3.1.269"/>
    </reaction>
</comment>
<dbReference type="EMBL" id="AP023439">
    <property type="protein sequence ID" value="BCL19067.1"/>
    <property type="molecule type" value="Genomic_DNA"/>
</dbReference>
<accession>A0A7G1NBE1</accession>
<protein>
    <recommendedName>
        <fullName evidence="8">Apolipoprotein N-acyltransferase</fullName>
        <shortName evidence="8">ALP N-acyltransferase</shortName>
        <ecNumber evidence="8">2.3.1.269</ecNumber>
    </recommendedName>
</protein>
<name>A0A7G1NBE1_9ACTN</name>
<dbReference type="Pfam" id="PF00795">
    <property type="entry name" value="CN_hydrolase"/>
    <property type="match status" value="1"/>
</dbReference>
<dbReference type="InterPro" id="IPR004563">
    <property type="entry name" value="Apolipo_AcylTrfase"/>
</dbReference>
<reference evidence="11 12" key="1">
    <citation type="journal article" date="2014" name="Int. J. Syst. Evol. Microbiol.">
        <title>Complete genome sequence of Corynebacterium casei LMG S-19264T (=DSM 44701T), isolated from a smear-ripened cheese.</title>
        <authorList>
            <consortium name="US DOE Joint Genome Institute (JGI-PGF)"/>
            <person name="Walter F."/>
            <person name="Albersmeier A."/>
            <person name="Kalinowski J."/>
            <person name="Ruckert C."/>
        </authorList>
    </citation>
    <scope>NUCLEOTIDE SEQUENCE [LARGE SCALE GENOMIC DNA]</scope>
    <source>
        <strain evidence="11 12">JCM 4255</strain>
    </source>
</reference>
<dbReference type="PROSITE" id="PS50263">
    <property type="entry name" value="CN_HYDROLASE"/>
    <property type="match status" value="1"/>
</dbReference>
<dbReference type="GO" id="GO:0016410">
    <property type="term" value="F:N-acyltransferase activity"/>
    <property type="evidence" value="ECO:0007669"/>
    <property type="project" value="UniProtKB-UniRule"/>
</dbReference>
<evidence type="ECO:0000313" key="11">
    <source>
        <dbReference type="EMBL" id="BCL19067.1"/>
    </source>
</evidence>
<comment type="function">
    <text evidence="8">Catalyzes the phospholipid dependent N-acylation of the N-terminal cysteine of apolipoprotein, the last step in lipoprotein maturation.</text>
</comment>
<organism evidence="11 12">
    <name type="scientific">Streptomyces tuirus</name>
    <dbReference type="NCBI Taxonomy" id="68278"/>
    <lineage>
        <taxon>Bacteria</taxon>
        <taxon>Bacillati</taxon>
        <taxon>Actinomycetota</taxon>
        <taxon>Actinomycetes</taxon>
        <taxon>Kitasatosporales</taxon>
        <taxon>Streptomycetaceae</taxon>
        <taxon>Streptomyces</taxon>
    </lineage>
</organism>
<evidence type="ECO:0000256" key="8">
    <source>
        <dbReference type="HAMAP-Rule" id="MF_01148"/>
    </source>
</evidence>
<dbReference type="SUPFAM" id="SSF56317">
    <property type="entry name" value="Carbon-nitrogen hydrolase"/>
    <property type="match status" value="1"/>
</dbReference>
<dbReference type="InterPro" id="IPR003010">
    <property type="entry name" value="C-N_Hydrolase"/>
</dbReference>
<sequence length="521" mass="55500">MKTLGHWLASPWRRSAAAAVAGALPVLAFPAPSLWWCAYAALVPWILLLRTAPTGKRAALDGWCGGLGFMLAMHHWLLPSLHVFTIVIAALLGALWAPWGWLVRRLLGGLPSPGRVAVALLVLPSGWLAVELVRSWQGLGGPWGMLGSSQWQAEPALRLASVGGVWLLSYLLVAVNAAVAVLVAVRRARLPAVAGLVAAATATSAAWVFSPRPAVDGQVRIAVVQPGVIVGPDGRFAREEQLTRRLAGQDVDLIVWGESSVGFDLGDRPDLARRLAELSRATGADILVNVDARRSDKPGIYKSSVLVGPDGLTGERYDKMRLVPFGEYIPARSLFGWATSVGKAAGEDRRRGSQPIVMNVGDGLRVGPLVCFETAFPDMTRHLTREGADVLIGQSSTSTFQHSWAPGQHASLAALRAAETGRPMVHATLTGVSAVYGPDGGRIGSWLGTDASATRIYDVPLAHGTTPYVRLGDWTVYAAMVILALWAVGEGTRTLRLRRSAPEPRVPPARTVRGSPARPGR</sequence>
<dbReference type="InterPro" id="IPR036526">
    <property type="entry name" value="C-N_Hydrolase_sf"/>
</dbReference>
<feature type="transmembrane region" description="Helical" evidence="8">
    <location>
        <begin position="116"/>
        <end position="136"/>
    </location>
</feature>
<dbReference type="NCBIfam" id="TIGR00546">
    <property type="entry name" value="lnt"/>
    <property type="match status" value="1"/>
</dbReference>
<dbReference type="RefSeq" id="WP_190897158.1">
    <property type="nucleotide sequence ID" value="NZ_AP023439.1"/>
</dbReference>
<comment type="pathway">
    <text evidence="8">Protein modification; lipoprotein biosynthesis (N-acyl transfer).</text>
</comment>
<keyword evidence="7 8" id="KW-0012">Acyltransferase</keyword>
<dbReference type="EC" id="2.3.1.269" evidence="8"/>
<dbReference type="KEGG" id="stui:GCM10017668_09100"/>
<feature type="transmembrane region" description="Helical" evidence="8">
    <location>
        <begin position="58"/>
        <end position="77"/>
    </location>
</feature>
<feature type="transmembrane region" description="Helical" evidence="8">
    <location>
        <begin position="156"/>
        <end position="183"/>
    </location>
</feature>
<comment type="caution">
    <text evidence="8">Lacks conserved residue(s) required for the propagation of feature annotation.</text>
</comment>
<comment type="similarity">
    <text evidence="8">Belongs to the CN hydrolase family. Apolipoprotein N-acyltransferase subfamily.</text>
</comment>
<feature type="region of interest" description="Disordered" evidence="9">
    <location>
        <begin position="499"/>
        <end position="521"/>
    </location>
</feature>
<proteinExistence type="inferred from homology"/>
<dbReference type="UniPathway" id="UPA00666"/>
<comment type="subcellular location">
    <subcellularLocation>
        <location evidence="1 8">Cell membrane</location>
        <topology evidence="1 8">Multi-pass membrane protein</topology>
    </subcellularLocation>
</comment>
<dbReference type="Gene3D" id="3.60.110.10">
    <property type="entry name" value="Carbon-nitrogen hydrolase"/>
    <property type="match status" value="1"/>
</dbReference>
<keyword evidence="3 8" id="KW-0808">Transferase</keyword>
<keyword evidence="4 8" id="KW-0812">Transmembrane</keyword>
<keyword evidence="11" id="KW-0449">Lipoprotein</keyword>
<evidence type="ECO:0000256" key="5">
    <source>
        <dbReference type="ARBA" id="ARBA00022989"/>
    </source>
</evidence>
<evidence type="ECO:0000256" key="3">
    <source>
        <dbReference type="ARBA" id="ARBA00022679"/>
    </source>
</evidence>
<feature type="domain" description="CN hydrolase" evidence="10">
    <location>
        <begin position="219"/>
        <end position="461"/>
    </location>
</feature>
<dbReference type="GO" id="GO:0042158">
    <property type="term" value="P:lipoprotein biosynthetic process"/>
    <property type="evidence" value="ECO:0007669"/>
    <property type="project" value="UniProtKB-UniRule"/>
</dbReference>
<evidence type="ECO:0000259" key="10">
    <source>
        <dbReference type="PROSITE" id="PS50263"/>
    </source>
</evidence>
<gene>
    <name evidence="8 11" type="primary">lnt</name>
    <name evidence="11" type="ORF">GCM10017668_09100</name>
</gene>
<dbReference type="AlphaFoldDB" id="A0A7G1NBE1"/>
<feature type="transmembrane region" description="Helical" evidence="8">
    <location>
        <begin position="190"/>
        <end position="209"/>
    </location>
</feature>
<dbReference type="GO" id="GO:0005886">
    <property type="term" value="C:plasma membrane"/>
    <property type="evidence" value="ECO:0007669"/>
    <property type="project" value="UniProtKB-SubCell"/>
</dbReference>
<dbReference type="CDD" id="cd07571">
    <property type="entry name" value="ALP_N-acyl_transferase"/>
    <property type="match status" value="1"/>
</dbReference>
<evidence type="ECO:0000313" key="12">
    <source>
        <dbReference type="Proteomes" id="UP000516373"/>
    </source>
</evidence>
<evidence type="ECO:0000256" key="9">
    <source>
        <dbReference type="SAM" id="MobiDB-lite"/>
    </source>
</evidence>
<dbReference type="HAMAP" id="MF_01148">
    <property type="entry name" value="Lnt"/>
    <property type="match status" value="1"/>
</dbReference>
<keyword evidence="2 8" id="KW-1003">Cell membrane</keyword>